<proteinExistence type="predicted"/>
<dbReference type="PANTHER" id="PTHR11237">
    <property type="entry name" value="COENZYME Q10 BIOSYNTHESIS PROTEIN 7"/>
    <property type="match status" value="1"/>
</dbReference>
<sequence length="220" mass="24430">MACSLISRFFQILAYPPSATARYRARTGPTPGPLDQGMATVYSPDLLADGKDLGNRMMKVDHAGEHGAICIYSGQLFMARLFVPGMVEELKEFLSHERRHRSVFQAELQRRGYRRCRSYWLCGVGGLALGLITGLCGRKAIVATTVAVERVVLKHLAHQLHVLGDIDPHAVAAIDSIVAEEQHHHDHSAAQIDVSDPWFRTLTPMVTAWTEAVIWMGMRS</sequence>
<dbReference type="PANTHER" id="PTHR11237:SF4">
    <property type="entry name" value="5-DEMETHOXYUBIQUINONE HYDROXYLASE, MITOCHONDRIAL"/>
    <property type="match status" value="1"/>
</dbReference>
<dbReference type="GO" id="GO:0006744">
    <property type="term" value="P:ubiquinone biosynthetic process"/>
    <property type="evidence" value="ECO:0007669"/>
    <property type="project" value="UniProtKB-KW"/>
</dbReference>
<dbReference type="Pfam" id="PF03232">
    <property type="entry name" value="COQ7"/>
    <property type="match status" value="1"/>
</dbReference>
<dbReference type="CDD" id="cd01042">
    <property type="entry name" value="DMQH"/>
    <property type="match status" value="1"/>
</dbReference>
<keyword evidence="5" id="KW-0408">Iron</keyword>
<protein>
    <submittedName>
        <fullName evidence="8">Demethoxyubiquinone hydroxylase family protein</fullName>
    </submittedName>
</protein>
<dbReference type="OrthoDB" id="7559360at2"/>
<keyword evidence="6" id="KW-0503">Monooxygenase</keyword>
<dbReference type="Proteomes" id="UP000317951">
    <property type="component" value="Unassembled WGS sequence"/>
</dbReference>
<evidence type="ECO:0000313" key="8">
    <source>
        <dbReference type="EMBL" id="TWS02948.1"/>
    </source>
</evidence>
<dbReference type="EMBL" id="VFET01000015">
    <property type="protein sequence ID" value="TWS02948.1"/>
    <property type="molecule type" value="Genomic_DNA"/>
</dbReference>
<organism evidence="8 9">
    <name type="scientific">Pseudomonas extremaustralis</name>
    <dbReference type="NCBI Taxonomy" id="359110"/>
    <lineage>
        <taxon>Bacteria</taxon>
        <taxon>Pseudomonadati</taxon>
        <taxon>Pseudomonadota</taxon>
        <taxon>Gammaproteobacteria</taxon>
        <taxon>Pseudomonadales</taxon>
        <taxon>Pseudomonadaceae</taxon>
        <taxon>Pseudomonas</taxon>
    </lineage>
</organism>
<comment type="pathway">
    <text evidence="1">Cofactor biosynthesis; ubiquinone biosynthesis.</text>
</comment>
<keyword evidence="4" id="KW-0560">Oxidoreductase</keyword>
<dbReference type="GO" id="GO:0008682">
    <property type="term" value="F:3-demethoxyubiquinol 3-hydroxylase activity"/>
    <property type="evidence" value="ECO:0007669"/>
    <property type="project" value="TreeGrafter"/>
</dbReference>
<gene>
    <name evidence="8" type="ORF">FIV36_18595</name>
</gene>
<keyword evidence="8" id="KW-0830">Ubiquinone</keyword>
<evidence type="ECO:0000256" key="3">
    <source>
        <dbReference type="ARBA" id="ARBA00022723"/>
    </source>
</evidence>
<evidence type="ECO:0000256" key="4">
    <source>
        <dbReference type="ARBA" id="ARBA00023002"/>
    </source>
</evidence>
<comment type="caution">
    <text evidence="8">The sequence shown here is derived from an EMBL/GenBank/DDBJ whole genome shotgun (WGS) entry which is preliminary data.</text>
</comment>
<dbReference type="InterPro" id="IPR009078">
    <property type="entry name" value="Ferritin-like_SF"/>
</dbReference>
<reference evidence="8 9" key="1">
    <citation type="submission" date="2019-06" db="EMBL/GenBank/DDBJ databases">
        <title>Pseudomonas bimorpha sp. nov. isolated from bovine raw milk and skim milk concentrate.</title>
        <authorList>
            <person name="Hofmann K."/>
            <person name="Huptas C."/>
            <person name="Doll E."/>
            <person name="Scherer S."/>
            <person name="Wenning M."/>
        </authorList>
    </citation>
    <scope>NUCLEOTIDE SEQUENCE [LARGE SCALE GENOMIC DNA]</scope>
    <source>
        <strain evidence="8 9">DSM 17835</strain>
    </source>
</reference>
<keyword evidence="2" id="KW-0831">Ubiquinone biosynthesis</keyword>
<name>A0A5C5QBD4_9PSED</name>
<evidence type="ECO:0000256" key="2">
    <source>
        <dbReference type="ARBA" id="ARBA00022688"/>
    </source>
</evidence>
<keyword evidence="3" id="KW-0479">Metal-binding</keyword>
<dbReference type="AlphaFoldDB" id="A0A5C5QBD4"/>
<keyword evidence="7" id="KW-0472">Membrane</keyword>
<dbReference type="InterPro" id="IPR011566">
    <property type="entry name" value="Ubq_synth_Coq7"/>
</dbReference>
<evidence type="ECO:0000256" key="6">
    <source>
        <dbReference type="ARBA" id="ARBA00023033"/>
    </source>
</evidence>
<dbReference type="GO" id="GO:0046872">
    <property type="term" value="F:metal ion binding"/>
    <property type="evidence" value="ECO:0007669"/>
    <property type="project" value="UniProtKB-KW"/>
</dbReference>
<accession>A0A5C5QBD4</accession>
<evidence type="ECO:0000256" key="5">
    <source>
        <dbReference type="ARBA" id="ARBA00023004"/>
    </source>
</evidence>
<evidence type="ECO:0000256" key="1">
    <source>
        <dbReference type="ARBA" id="ARBA00004749"/>
    </source>
</evidence>
<dbReference type="SUPFAM" id="SSF47240">
    <property type="entry name" value="Ferritin-like"/>
    <property type="match status" value="1"/>
</dbReference>
<evidence type="ECO:0000256" key="7">
    <source>
        <dbReference type="ARBA" id="ARBA00023136"/>
    </source>
</evidence>
<evidence type="ECO:0000313" key="9">
    <source>
        <dbReference type="Proteomes" id="UP000317951"/>
    </source>
</evidence>